<evidence type="ECO:0000259" key="5">
    <source>
        <dbReference type="Pfam" id="PF00135"/>
    </source>
</evidence>
<protein>
    <recommendedName>
        <fullName evidence="3">Carboxylic ester hydrolase</fullName>
        <ecNumber evidence="3">3.1.1.-</ecNumber>
    </recommendedName>
</protein>
<feature type="chain" id="PRO_5040530011" description="Carboxylic ester hydrolase" evidence="3">
    <location>
        <begin position="21"/>
        <end position="578"/>
    </location>
</feature>
<dbReference type="Gene3D" id="3.40.50.1820">
    <property type="entry name" value="alpha/beta hydrolase"/>
    <property type="match status" value="1"/>
</dbReference>
<keyword evidence="7" id="KW-1185">Reference proteome</keyword>
<comment type="similarity">
    <text evidence="1 3">Belongs to the type-B carboxylesterase/lipase family.</text>
</comment>
<dbReference type="InterPro" id="IPR019826">
    <property type="entry name" value="Carboxylesterase_B_AS"/>
</dbReference>
<evidence type="ECO:0000256" key="2">
    <source>
        <dbReference type="ARBA" id="ARBA00022801"/>
    </source>
</evidence>
<comment type="caution">
    <text evidence="6">The sequence shown here is derived from an EMBL/GenBank/DDBJ whole genome shotgun (WGS) entry which is preliminary data.</text>
</comment>
<reference evidence="6" key="1">
    <citation type="submission" date="2019-10" db="EMBL/GenBank/DDBJ databases">
        <authorList>
            <consortium name="DOE Joint Genome Institute"/>
            <person name="Kuo A."/>
            <person name="Miyauchi S."/>
            <person name="Kiss E."/>
            <person name="Drula E."/>
            <person name="Kohler A."/>
            <person name="Sanchez-Garcia M."/>
            <person name="Andreopoulos B."/>
            <person name="Barry K.W."/>
            <person name="Bonito G."/>
            <person name="Buee M."/>
            <person name="Carver A."/>
            <person name="Chen C."/>
            <person name="Cichocki N."/>
            <person name="Clum A."/>
            <person name="Culley D."/>
            <person name="Crous P.W."/>
            <person name="Fauchery L."/>
            <person name="Girlanda M."/>
            <person name="Hayes R."/>
            <person name="Keri Z."/>
            <person name="LaButti K."/>
            <person name="Lipzen A."/>
            <person name="Lombard V."/>
            <person name="Magnuson J."/>
            <person name="Maillard F."/>
            <person name="Morin E."/>
            <person name="Murat C."/>
            <person name="Nolan M."/>
            <person name="Ohm R."/>
            <person name="Pangilinan J."/>
            <person name="Pereira M."/>
            <person name="Perotto S."/>
            <person name="Peter M."/>
            <person name="Riley R."/>
            <person name="Sitrit Y."/>
            <person name="Stielow B."/>
            <person name="Szollosi G."/>
            <person name="Zifcakova L."/>
            <person name="Stursova M."/>
            <person name="Spatafora J.W."/>
            <person name="Tedersoo L."/>
            <person name="Vaario L.-M."/>
            <person name="Yamada A."/>
            <person name="Yan M."/>
            <person name="Wang P."/>
            <person name="Xu J."/>
            <person name="Bruns T."/>
            <person name="Baldrian P."/>
            <person name="Vilgalys R."/>
            <person name="Henrissat B."/>
            <person name="Grigoriev I.V."/>
            <person name="Hibbett D."/>
            <person name="Nagy L.G."/>
            <person name="Martin F.M."/>
        </authorList>
    </citation>
    <scope>NUCLEOTIDE SEQUENCE</scope>
    <source>
        <strain evidence="6">Prilba</strain>
    </source>
</reference>
<dbReference type="InterPro" id="IPR002018">
    <property type="entry name" value="CarbesteraseB"/>
</dbReference>
<evidence type="ECO:0000313" key="7">
    <source>
        <dbReference type="Proteomes" id="UP000759537"/>
    </source>
</evidence>
<dbReference type="InterPro" id="IPR019819">
    <property type="entry name" value="Carboxylesterase_B_CS"/>
</dbReference>
<sequence>MLAKRVTLALLAVRALSALASPVEHFTVQDSDRHQVSDSMCSDTESATAPTQNPEVRLDDGLFVGYRKGKTDNFLGIAFALPPTGDRRLRPPQPTRPYVGTHYVQEYGKSCPQQALTLPNAGDSQLMKDIGKVVDTLYEGITPSDEDCLTINVVKPSAAKPGSKLPVLVWIFGGGFEIGGPSTYDGATVVSRSLDLKQPVIFVSINYRLSALGFLPGKEVKDAKVGNLGLQDQRLALKWVQTYIEEFGGDPKKVTIWGESAGAISVSLHMLANNGNQEGLFRGAVMQSGGPIPVGDIEHGQQYYDFMVKETGCTHQPDTLDCLRKVPYNTFKRAMDASPNFFAYQGLVLAWLPRVDGVFLTEPPQYSVLRGHVSDVPVITGNCDDEGSLFSVSTKNISTNADMKDYLKLYMMPNAKDSEIDDLLVHYPDDPRAGSPFDTGLKNMLSPQFKRTAALQGDFVFHGPRRFFLKYRASKQNSWGFVWKRLKDTPFIGSAHATDLINSFGPGGELRDYIIRFTNNLDPNGREGLGIQWPKWDPAKPKALILQESALFPLIIGDDNYRSRALDYVANLSIRYPI</sequence>
<dbReference type="GO" id="GO:0016787">
    <property type="term" value="F:hydrolase activity"/>
    <property type="evidence" value="ECO:0007669"/>
    <property type="project" value="UniProtKB-KW"/>
</dbReference>
<feature type="domain" description="Carboxylesterase type B" evidence="5">
    <location>
        <begin position="54"/>
        <end position="505"/>
    </location>
</feature>
<dbReference type="PROSITE" id="PS00122">
    <property type="entry name" value="CARBOXYLESTERASE_B_1"/>
    <property type="match status" value="1"/>
</dbReference>
<name>A0A9P5T6B3_9AGAM</name>
<keyword evidence="2 3" id="KW-0378">Hydrolase</keyword>
<evidence type="ECO:0000256" key="1">
    <source>
        <dbReference type="ARBA" id="ARBA00005964"/>
    </source>
</evidence>
<evidence type="ECO:0000313" key="6">
    <source>
        <dbReference type="EMBL" id="KAF8477949.1"/>
    </source>
</evidence>
<dbReference type="InterPro" id="IPR029058">
    <property type="entry name" value="AB_hydrolase_fold"/>
</dbReference>
<accession>A0A9P5T6B3</accession>
<dbReference type="AlphaFoldDB" id="A0A9P5T6B3"/>
<dbReference type="Proteomes" id="UP000759537">
    <property type="component" value="Unassembled WGS sequence"/>
</dbReference>
<dbReference type="SUPFAM" id="SSF53474">
    <property type="entry name" value="alpha/beta-Hydrolases"/>
    <property type="match status" value="1"/>
</dbReference>
<evidence type="ECO:0000256" key="4">
    <source>
        <dbReference type="SAM" id="MobiDB-lite"/>
    </source>
</evidence>
<dbReference type="PANTHER" id="PTHR11559">
    <property type="entry name" value="CARBOXYLESTERASE"/>
    <property type="match status" value="1"/>
</dbReference>
<dbReference type="InterPro" id="IPR050309">
    <property type="entry name" value="Type-B_Carboxylest/Lipase"/>
</dbReference>
<feature type="region of interest" description="Disordered" evidence="4">
    <location>
        <begin position="29"/>
        <end position="54"/>
    </location>
</feature>
<gene>
    <name evidence="6" type="ORF">DFH94DRAFT_752457</name>
</gene>
<reference evidence="6" key="2">
    <citation type="journal article" date="2020" name="Nat. Commun.">
        <title>Large-scale genome sequencing of mycorrhizal fungi provides insights into the early evolution of symbiotic traits.</title>
        <authorList>
            <person name="Miyauchi S."/>
            <person name="Kiss E."/>
            <person name="Kuo A."/>
            <person name="Drula E."/>
            <person name="Kohler A."/>
            <person name="Sanchez-Garcia M."/>
            <person name="Morin E."/>
            <person name="Andreopoulos B."/>
            <person name="Barry K.W."/>
            <person name="Bonito G."/>
            <person name="Buee M."/>
            <person name="Carver A."/>
            <person name="Chen C."/>
            <person name="Cichocki N."/>
            <person name="Clum A."/>
            <person name="Culley D."/>
            <person name="Crous P.W."/>
            <person name="Fauchery L."/>
            <person name="Girlanda M."/>
            <person name="Hayes R.D."/>
            <person name="Keri Z."/>
            <person name="LaButti K."/>
            <person name="Lipzen A."/>
            <person name="Lombard V."/>
            <person name="Magnuson J."/>
            <person name="Maillard F."/>
            <person name="Murat C."/>
            <person name="Nolan M."/>
            <person name="Ohm R.A."/>
            <person name="Pangilinan J."/>
            <person name="Pereira M.F."/>
            <person name="Perotto S."/>
            <person name="Peter M."/>
            <person name="Pfister S."/>
            <person name="Riley R."/>
            <person name="Sitrit Y."/>
            <person name="Stielow J.B."/>
            <person name="Szollosi G."/>
            <person name="Zifcakova L."/>
            <person name="Stursova M."/>
            <person name="Spatafora J.W."/>
            <person name="Tedersoo L."/>
            <person name="Vaario L.M."/>
            <person name="Yamada A."/>
            <person name="Yan M."/>
            <person name="Wang P."/>
            <person name="Xu J."/>
            <person name="Bruns T."/>
            <person name="Baldrian P."/>
            <person name="Vilgalys R."/>
            <person name="Dunand C."/>
            <person name="Henrissat B."/>
            <person name="Grigoriev I.V."/>
            <person name="Hibbett D."/>
            <person name="Nagy L.G."/>
            <person name="Martin F.M."/>
        </authorList>
    </citation>
    <scope>NUCLEOTIDE SEQUENCE</scope>
    <source>
        <strain evidence="6">Prilba</strain>
    </source>
</reference>
<feature type="signal peptide" evidence="3">
    <location>
        <begin position="1"/>
        <end position="20"/>
    </location>
</feature>
<dbReference type="Pfam" id="PF00135">
    <property type="entry name" value="COesterase"/>
    <property type="match status" value="1"/>
</dbReference>
<evidence type="ECO:0000256" key="3">
    <source>
        <dbReference type="RuleBase" id="RU361235"/>
    </source>
</evidence>
<dbReference type="OrthoDB" id="408631at2759"/>
<organism evidence="6 7">
    <name type="scientific">Russula ochroleuca</name>
    <dbReference type="NCBI Taxonomy" id="152965"/>
    <lineage>
        <taxon>Eukaryota</taxon>
        <taxon>Fungi</taxon>
        <taxon>Dikarya</taxon>
        <taxon>Basidiomycota</taxon>
        <taxon>Agaricomycotina</taxon>
        <taxon>Agaricomycetes</taxon>
        <taxon>Russulales</taxon>
        <taxon>Russulaceae</taxon>
        <taxon>Russula</taxon>
    </lineage>
</organism>
<proteinExistence type="inferred from homology"/>
<keyword evidence="3" id="KW-0732">Signal</keyword>
<dbReference type="PROSITE" id="PS00941">
    <property type="entry name" value="CARBOXYLESTERASE_B_2"/>
    <property type="match status" value="1"/>
</dbReference>
<dbReference type="EC" id="3.1.1.-" evidence="3"/>
<feature type="compositionally biased region" description="Polar residues" evidence="4">
    <location>
        <begin position="37"/>
        <end position="54"/>
    </location>
</feature>
<dbReference type="EMBL" id="WHVB01000012">
    <property type="protein sequence ID" value="KAF8477949.1"/>
    <property type="molecule type" value="Genomic_DNA"/>
</dbReference>